<dbReference type="GO" id="GO:0004386">
    <property type="term" value="F:helicase activity"/>
    <property type="evidence" value="ECO:0007669"/>
    <property type="project" value="UniProtKB-KW"/>
</dbReference>
<gene>
    <name evidence="12" type="ORF">B0H63DRAFT_281484</name>
</gene>
<evidence type="ECO:0000256" key="9">
    <source>
        <dbReference type="SAM" id="MobiDB-lite"/>
    </source>
</evidence>
<dbReference type="Pfam" id="PF00271">
    <property type="entry name" value="Helicase_C"/>
    <property type="match status" value="1"/>
</dbReference>
<dbReference type="PROSITE" id="PS51194">
    <property type="entry name" value="HELICASE_CTER"/>
    <property type="match status" value="1"/>
</dbReference>
<feature type="compositionally biased region" description="Basic residues" evidence="9">
    <location>
        <begin position="810"/>
        <end position="821"/>
    </location>
</feature>
<evidence type="ECO:0000259" key="11">
    <source>
        <dbReference type="PROSITE" id="PS51194"/>
    </source>
</evidence>
<comment type="similarity">
    <text evidence="2">Belongs to the SNF2/RAD54 helicase family.</text>
</comment>
<feature type="region of interest" description="Disordered" evidence="9">
    <location>
        <begin position="321"/>
        <end position="352"/>
    </location>
</feature>
<feature type="compositionally biased region" description="Low complexity" evidence="9">
    <location>
        <begin position="1602"/>
        <end position="1613"/>
    </location>
</feature>
<feature type="region of interest" description="Disordered" evidence="9">
    <location>
        <begin position="745"/>
        <end position="824"/>
    </location>
</feature>
<evidence type="ECO:0000259" key="10">
    <source>
        <dbReference type="PROSITE" id="PS51192"/>
    </source>
</evidence>
<feature type="domain" description="Helicase ATP-binding" evidence="10">
    <location>
        <begin position="900"/>
        <end position="1088"/>
    </location>
</feature>
<evidence type="ECO:0000256" key="8">
    <source>
        <dbReference type="ARBA" id="ARBA00023242"/>
    </source>
</evidence>
<dbReference type="SUPFAM" id="SSF52540">
    <property type="entry name" value="P-loop containing nucleoside triphosphate hydrolases"/>
    <property type="match status" value="2"/>
</dbReference>
<dbReference type="PANTHER" id="PTHR45797">
    <property type="entry name" value="RAD54-LIKE"/>
    <property type="match status" value="1"/>
</dbReference>
<dbReference type="GO" id="GO:0005634">
    <property type="term" value="C:nucleus"/>
    <property type="evidence" value="ECO:0007669"/>
    <property type="project" value="UniProtKB-SubCell"/>
</dbReference>
<dbReference type="Pfam" id="PF00176">
    <property type="entry name" value="SNF2-rel_dom"/>
    <property type="match status" value="1"/>
</dbReference>
<feature type="compositionally biased region" description="Polar residues" evidence="9">
    <location>
        <begin position="1562"/>
        <end position="1574"/>
    </location>
</feature>
<sequence length="1812" mass="203102">MGEAEQTDPFCWDVDRVVQELCISNRSLDARAARKFPDPNTLRERLLEQDVDGESLLTYEDVFGMDELWKLLNLTKAPHKLSLYGAIKDLRKRSPLYRTWHRGWKDQKLTDSHMDGQEDCDAEKSLVKVQVKPESDILPPIAHPRPVAEALPASKESESPTPNGIKTPITLNPAELILSVQPAPPGSMAVVVTTSEGPPLKKRRVAPTNISSKPTLGDVSVVPTEGDAFVARIVEKKTDVFKTGTVENLLQNVNPGLTYLGSTVLEPSEITKSSMGEDDSREFIWVGRISIPAGRHLQVAQAMKRFLLSARHKKTVISEVEDDPDLPPFGDSGDEGSLDSETYREMEEEEEERERLEARKLAKTMQLSKDEILEVVQDAILALEEDWDVRKGARHDLKAWKTWRDAHRKFDRMAAIKGAQAWIEKLDARVAAMREEFLAGSWPNKAVLHRQATGNLEVTIFDRKYHQWFLHVLQSPYEPPKPSTLSLPSPPPRKAPVYLDEDVSDPETLDSDSDNPDDFIDDFNPSVIVPIDVRANHQPDPNVPAVAEPSSPALADRRNRQSTPVIRVESDLPQTPQSVAEQMPERANPSAVANKDFVDIESSPVAIRKLDELPPFEDPAAIAEVGLRYWEHVKDRHRLVITVLYQMPPSCRLELFNIIKTSEPGQVWTVHLGPIVAVAGREAFQAEPKTVMFNLARVFDCFISDTAGRLDRQKVHPLTAQRIKREMGIFEDFCIFMKEVIPHFPPPTPRTPTRIKVVSSLPSSRQGSRIPTSHRKRSTQATREGTEDSLENEISLEHESSSEDMPISSAKKRRKQHRRRDKAAADLRITNLRQAEEFDKRRILLRERLAASGTVPGDKSRLIVNETKEDDQALIYINDFIGSRIKDHQIEGVRFMWNQVVSSKVRQGCLLAHTMGLGKTMQVITLLVVIAEASRSPDRAVYSQIPKSMRDPKTLIMCPSGLVDNWVDEILMWSPDQNVLGNLFKIDSGVKLYDRVQMIKDWALAGGVVVLGYNIFTSLAEIDEVASLLYNEPSIVIGDEAHSIKNQNTKRAQSTALFKTMSRIAMTGSPLTNNVDDYYAMINWVAPNYLADHAEFKQRFSNPINQGLYADSDPPAKRKARKMLHVLKATVDPKVHRKDIQTLFNELPTKKEFIITVPLTPMQKRAYEAFLLGLLNPADGEALTNQSGVWSLVAALQPLLAHPVVFKQNLVRKANGGNAKNASQDASKDDEDDLHLPQNLRHEVSHLLHDKTIGDFKHANKILVLFKILDECKKVGDKALVFSQSLTTMDYLEAVCKRQRRVIQRLDGSTPVAARQAAIKKFNTDETEIYLISTRAGGVGLNIYGANRVVIFDFKFSPTDEQQAVGRAYRIGQTKPVYVYWLIAGGTFEDTIQNRAVFKTQLASRVVDKKNPDPWSTKLKEYFNAPTIPDQEDVSRHVGQDRVLDVLLQDKGLDGIIRKVTSTETFEREENYELTADEKREAEADIVLERLRSQNPDEFKRREQERQARLLAEWSRTLIPSSLPGAHQANSMGVPPHMRENRGTGLMPFPSPLRPQAPASEHTPSTALPTHKQTPSILTAQTVPTTLQAHPSQAPLSHAPLSHSYTSNSSISSFAKPGPSTQTSPGYAPMILGNFMKSGQPSGPPTQEAASFPPILGKGTHYKELASLLAPPTALATPSSPLDEEELKLLQSLNDGYKKLQEASRYKPLLPRDLISKILEELEKANIQGLQKIDKMQCLERSLRKPRMVEALLSGRLQPLELVKMGRVEVESKSAELDRLQQADFEREVWGSPANPNVGIEFYQSAQSLFTN</sequence>
<feature type="compositionally biased region" description="Acidic residues" evidence="9">
    <location>
        <begin position="499"/>
        <end position="521"/>
    </location>
</feature>
<proteinExistence type="inferred from homology"/>
<dbReference type="InterPro" id="IPR001650">
    <property type="entry name" value="Helicase_C-like"/>
</dbReference>
<dbReference type="GO" id="GO:0003677">
    <property type="term" value="F:DNA binding"/>
    <property type="evidence" value="ECO:0007669"/>
    <property type="project" value="UniProtKB-KW"/>
</dbReference>
<evidence type="ECO:0000313" key="12">
    <source>
        <dbReference type="EMBL" id="KAK3375504.1"/>
    </source>
</evidence>
<dbReference type="GO" id="GO:0016887">
    <property type="term" value="F:ATP hydrolysis activity"/>
    <property type="evidence" value="ECO:0007669"/>
    <property type="project" value="InterPro"/>
</dbReference>
<dbReference type="Gene3D" id="3.40.50.10810">
    <property type="entry name" value="Tandem AAA-ATPase domain"/>
    <property type="match status" value="1"/>
</dbReference>
<feature type="region of interest" description="Disordered" evidence="9">
    <location>
        <begin position="537"/>
        <end position="561"/>
    </location>
</feature>
<dbReference type="InterPro" id="IPR056026">
    <property type="entry name" value="DUF7607"/>
</dbReference>
<evidence type="ECO:0000256" key="3">
    <source>
        <dbReference type="ARBA" id="ARBA00022741"/>
    </source>
</evidence>
<reference evidence="12" key="2">
    <citation type="submission" date="2023-06" db="EMBL/GenBank/DDBJ databases">
        <authorList>
            <consortium name="Lawrence Berkeley National Laboratory"/>
            <person name="Haridas S."/>
            <person name="Hensen N."/>
            <person name="Bonometti L."/>
            <person name="Westerberg I."/>
            <person name="Brannstrom I.O."/>
            <person name="Guillou S."/>
            <person name="Cros-Aarteil S."/>
            <person name="Calhoun S."/>
            <person name="Kuo A."/>
            <person name="Mondo S."/>
            <person name="Pangilinan J."/>
            <person name="Riley R."/>
            <person name="LaButti K."/>
            <person name="Andreopoulos B."/>
            <person name="Lipzen A."/>
            <person name="Chen C."/>
            <person name="Yanf M."/>
            <person name="Daum C."/>
            <person name="Ng V."/>
            <person name="Clum A."/>
            <person name="Steindorff A."/>
            <person name="Ohm R."/>
            <person name="Martin F."/>
            <person name="Silar P."/>
            <person name="Natvig D."/>
            <person name="Lalanne C."/>
            <person name="Gautier V."/>
            <person name="Ament-velasquez S.L."/>
            <person name="Kruys A."/>
            <person name="Hutchinson M.I."/>
            <person name="Powell A.J."/>
            <person name="Barry K."/>
            <person name="Miller A.N."/>
            <person name="Grigoriev I.V."/>
            <person name="Debuchy R."/>
            <person name="Gladieux P."/>
            <person name="Thoren M.H."/>
            <person name="Johannesson H."/>
        </authorList>
    </citation>
    <scope>NUCLEOTIDE SEQUENCE</scope>
    <source>
        <strain evidence="12">CBS 232.78</strain>
    </source>
</reference>
<name>A0AAE0KF35_9PEZI</name>
<dbReference type="InterPro" id="IPR044574">
    <property type="entry name" value="ARIP4-like"/>
</dbReference>
<dbReference type="Pfam" id="PF24580">
    <property type="entry name" value="DUF7607"/>
    <property type="match status" value="1"/>
</dbReference>
<dbReference type="InterPro" id="IPR014001">
    <property type="entry name" value="Helicase_ATP-bd"/>
</dbReference>
<evidence type="ECO:0000313" key="13">
    <source>
        <dbReference type="Proteomes" id="UP001285441"/>
    </source>
</evidence>
<keyword evidence="3" id="KW-0547">Nucleotide-binding</keyword>
<keyword evidence="4" id="KW-0378">Hydrolase</keyword>
<dbReference type="Proteomes" id="UP001285441">
    <property type="component" value="Unassembled WGS sequence"/>
</dbReference>
<keyword evidence="5" id="KW-0347">Helicase</keyword>
<dbReference type="SMART" id="SM00487">
    <property type="entry name" value="DEXDc"/>
    <property type="match status" value="1"/>
</dbReference>
<evidence type="ECO:0000256" key="5">
    <source>
        <dbReference type="ARBA" id="ARBA00022806"/>
    </source>
</evidence>
<feature type="compositionally biased region" description="Polar residues" evidence="9">
    <location>
        <begin position="760"/>
        <end position="771"/>
    </location>
</feature>
<accession>A0AAE0KF35</accession>
<dbReference type="InterPro" id="IPR027417">
    <property type="entry name" value="P-loop_NTPase"/>
</dbReference>
<feature type="region of interest" description="Disordered" evidence="9">
    <location>
        <begin position="1521"/>
        <end position="1574"/>
    </location>
</feature>
<keyword evidence="7" id="KW-0238">DNA-binding</keyword>
<dbReference type="CDD" id="cd18793">
    <property type="entry name" value="SF2_C_SNF"/>
    <property type="match status" value="1"/>
</dbReference>
<feature type="domain" description="Helicase C-terminal" evidence="11">
    <location>
        <begin position="1264"/>
        <end position="1420"/>
    </location>
</feature>
<dbReference type="Gene3D" id="3.40.50.300">
    <property type="entry name" value="P-loop containing nucleotide triphosphate hydrolases"/>
    <property type="match status" value="1"/>
</dbReference>
<dbReference type="InterPro" id="IPR049730">
    <property type="entry name" value="SNF2/RAD54-like_C"/>
</dbReference>
<keyword evidence="13" id="KW-1185">Reference proteome</keyword>
<protein>
    <submittedName>
        <fullName evidence="12">Uncharacterized protein</fullName>
    </submittedName>
</protein>
<dbReference type="EMBL" id="JAULSW010000007">
    <property type="protein sequence ID" value="KAK3375504.1"/>
    <property type="molecule type" value="Genomic_DNA"/>
</dbReference>
<organism evidence="12 13">
    <name type="scientific">Podospora didyma</name>
    <dbReference type="NCBI Taxonomy" id="330526"/>
    <lineage>
        <taxon>Eukaryota</taxon>
        <taxon>Fungi</taxon>
        <taxon>Dikarya</taxon>
        <taxon>Ascomycota</taxon>
        <taxon>Pezizomycotina</taxon>
        <taxon>Sordariomycetes</taxon>
        <taxon>Sordariomycetidae</taxon>
        <taxon>Sordariales</taxon>
        <taxon>Podosporaceae</taxon>
        <taxon>Podospora</taxon>
    </lineage>
</organism>
<dbReference type="PROSITE" id="PS51192">
    <property type="entry name" value="HELICASE_ATP_BIND_1"/>
    <property type="match status" value="1"/>
</dbReference>
<evidence type="ECO:0000256" key="1">
    <source>
        <dbReference type="ARBA" id="ARBA00004123"/>
    </source>
</evidence>
<keyword evidence="6" id="KW-0067">ATP-binding</keyword>
<reference evidence="12" key="1">
    <citation type="journal article" date="2023" name="Mol. Phylogenet. Evol.">
        <title>Genome-scale phylogeny and comparative genomics of the fungal order Sordariales.</title>
        <authorList>
            <person name="Hensen N."/>
            <person name="Bonometti L."/>
            <person name="Westerberg I."/>
            <person name="Brannstrom I.O."/>
            <person name="Guillou S."/>
            <person name="Cros-Aarteil S."/>
            <person name="Calhoun S."/>
            <person name="Haridas S."/>
            <person name="Kuo A."/>
            <person name="Mondo S."/>
            <person name="Pangilinan J."/>
            <person name="Riley R."/>
            <person name="LaButti K."/>
            <person name="Andreopoulos B."/>
            <person name="Lipzen A."/>
            <person name="Chen C."/>
            <person name="Yan M."/>
            <person name="Daum C."/>
            <person name="Ng V."/>
            <person name="Clum A."/>
            <person name="Steindorff A."/>
            <person name="Ohm R.A."/>
            <person name="Martin F."/>
            <person name="Silar P."/>
            <person name="Natvig D.O."/>
            <person name="Lalanne C."/>
            <person name="Gautier V."/>
            <person name="Ament-Velasquez S.L."/>
            <person name="Kruys A."/>
            <person name="Hutchinson M.I."/>
            <person name="Powell A.J."/>
            <person name="Barry K."/>
            <person name="Miller A.N."/>
            <person name="Grigoriev I.V."/>
            <person name="Debuchy R."/>
            <person name="Gladieux P."/>
            <person name="Hiltunen Thoren M."/>
            <person name="Johannesson H."/>
        </authorList>
    </citation>
    <scope>NUCLEOTIDE SEQUENCE</scope>
    <source>
        <strain evidence="12">CBS 232.78</strain>
    </source>
</reference>
<comment type="subcellular location">
    <subcellularLocation>
        <location evidence="1">Nucleus</location>
    </subcellularLocation>
</comment>
<dbReference type="InterPro" id="IPR000330">
    <property type="entry name" value="SNF2_N"/>
</dbReference>
<evidence type="ECO:0000256" key="6">
    <source>
        <dbReference type="ARBA" id="ARBA00022840"/>
    </source>
</evidence>
<dbReference type="GO" id="GO:0005524">
    <property type="term" value="F:ATP binding"/>
    <property type="evidence" value="ECO:0007669"/>
    <property type="project" value="UniProtKB-KW"/>
</dbReference>
<dbReference type="SMART" id="SM00490">
    <property type="entry name" value="HELICc"/>
    <property type="match status" value="1"/>
</dbReference>
<feature type="compositionally biased region" description="Pro residues" evidence="9">
    <location>
        <begin position="479"/>
        <end position="494"/>
    </location>
</feature>
<keyword evidence="8" id="KW-0539">Nucleus</keyword>
<evidence type="ECO:0000256" key="7">
    <source>
        <dbReference type="ARBA" id="ARBA00023125"/>
    </source>
</evidence>
<comment type="caution">
    <text evidence="12">The sequence shown here is derived from an EMBL/GenBank/DDBJ whole genome shotgun (WGS) entry which is preliminary data.</text>
</comment>
<dbReference type="PANTHER" id="PTHR45797:SF1">
    <property type="entry name" value="HELICASE ARIP4"/>
    <property type="match status" value="1"/>
</dbReference>
<feature type="region of interest" description="Disordered" evidence="9">
    <location>
        <begin position="479"/>
        <end position="522"/>
    </location>
</feature>
<dbReference type="InterPro" id="IPR038718">
    <property type="entry name" value="SNF2-like_sf"/>
</dbReference>
<feature type="region of interest" description="Disordered" evidence="9">
    <location>
        <begin position="1588"/>
        <end position="1655"/>
    </location>
</feature>
<evidence type="ECO:0000256" key="4">
    <source>
        <dbReference type="ARBA" id="ARBA00022801"/>
    </source>
</evidence>
<evidence type="ECO:0000256" key="2">
    <source>
        <dbReference type="ARBA" id="ARBA00007025"/>
    </source>
</evidence>